<reference evidence="1 2" key="1">
    <citation type="submission" date="2020-08" db="EMBL/GenBank/DDBJ databases">
        <title>Cohnella phylogeny.</title>
        <authorList>
            <person name="Dunlap C."/>
        </authorList>
    </citation>
    <scope>NUCLEOTIDE SEQUENCE [LARGE SCALE GENOMIC DNA]</scope>
    <source>
        <strain evidence="1 2">DSM 28246</strain>
    </source>
</reference>
<sequence>MTNLEFSKNASVVELKVPLSTLGISPGATIRIGYIKNDFATDRLLTRHPPSLPYLSEQGV</sequence>
<accession>A0A7X0VGU5</accession>
<organism evidence="1 2">
    <name type="scientific">Cohnella nanjingensis</name>
    <dbReference type="NCBI Taxonomy" id="1387779"/>
    <lineage>
        <taxon>Bacteria</taxon>
        <taxon>Bacillati</taxon>
        <taxon>Bacillota</taxon>
        <taxon>Bacilli</taxon>
        <taxon>Bacillales</taxon>
        <taxon>Paenibacillaceae</taxon>
        <taxon>Cohnella</taxon>
    </lineage>
</organism>
<keyword evidence="2" id="KW-1185">Reference proteome</keyword>
<evidence type="ECO:0000313" key="2">
    <source>
        <dbReference type="Proteomes" id="UP000547209"/>
    </source>
</evidence>
<protein>
    <submittedName>
        <fullName evidence="1">Uncharacterized protein</fullName>
    </submittedName>
</protein>
<comment type="caution">
    <text evidence="1">The sequence shown here is derived from an EMBL/GenBank/DDBJ whole genome shotgun (WGS) entry which is preliminary data.</text>
</comment>
<dbReference type="AlphaFoldDB" id="A0A7X0VGU5"/>
<evidence type="ECO:0000313" key="1">
    <source>
        <dbReference type="EMBL" id="MBB6673477.1"/>
    </source>
</evidence>
<dbReference type="RefSeq" id="WP_185671336.1">
    <property type="nucleotide sequence ID" value="NZ_JACJVP010000039.1"/>
</dbReference>
<dbReference type="EMBL" id="JACJVP010000039">
    <property type="protein sequence ID" value="MBB6673477.1"/>
    <property type="molecule type" value="Genomic_DNA"/>
</dbReference>
<gene>
    <name evidence="1" type="ORF">H7C19_22620</name>
</gene>
<name>A0A7X0VGU5_9BACL</name>
<dbReference type="Proteomes" id="UP000547209">
    <property type="component" value="Unassembled WGS sequence"/>
</dbReference>
<proteinExistence type="predicted"/>